<dbReference type="Proteomes" id="UP001209746">
    <property type="component" value="Unassembled WGS sequence"/>
</dbReference>
<dbReference type="Proteomes" id="UP001208186">
    <property type="component" value="Unassembled WGS sequence"/>
</dbReference>
<accession>A0AAE3LGG6</accession>
<comment type="caution">
    <text evidence="2">The sequence shown here is derived from an EMBL/GenBank/DDBJ whole genome shotgun (WGS) entry which is preliminary data.</text>
</comment>
<protein>
    <submittedName>
        <fullName evidence="2">Uncharacterized protein</fullName>
    </submittedName>
</protein>
<evidence type="ECO:0000313" key="1">
    <source>
        <dbReference type="EMBL" id="MCU4716816.1"/>
    </source>
</evidence>
<dbReference type="EMBL" id="JAOPKC010000001">
    <property type="protein sequence ID" value="MCU4716816.1"/>
    <property type="molecule type" value="Genomic_DNA"/>
</dbReference>
<name>A0AAE3LGG6_9EURY</name>
<keyword evidence="3" id="KW-1185">Reference proteome</keyword>
<dbReference type="AlphaFoldDB" id="A0AAE3LGG6"/>
<sequence length="74" mass="8045">MSPEDVVDYQPPRLPEGWAVDDEHATVGMRVSAAGHEGALASVWLYEGDPERADVVTDAGLVNVAWDRLEVIGR</sequence>
<evidence type="ECO:0000313" key="3">
    <source>
        <dbReference type="Proteomes" id="UP001208186"/>
    </source>
</evidence>
<evidence type="ECO:0000313" key="2">
    <source>
        <dbReference type="EMBL" id="MCU4725579.1"/>
    </source>
</evidence>
<organism evidence="2 4">
    <name type="scientific">Halapricum hydrolyticum</name>
    <dbReference type="NCBI Taxonomy" id="2979991"/>
    <lineage>
        <taxon>Archaea</taxon>
        <taxon>Methanobacteriati</taxon>
        <taxon>Methanobacteriota</taxon>
        <taxon>Stenosarchaea group</taxon>
        <taxon>Halobacteria</taxon>
        <taxon>Halobacteriales</taxon>
        <taxon>Haloarculaceae</taxon>
        <taxon>Halapricum</taxon>
    </lineage>
</organism>
<reference evidence="2" key="1">
    <citation type="submission" date="2023-02" db="EMBL/GenBank/DDBJ databases">
        <title>Enrichment on poylsaccharides allowed isolation of novel metabolic and taxonomic groups of Haloarchaea.</title>
        <authorList>
            <person name="Sorokin D.Y."/>
            <person name="Elcheninov A.G."/>
            <person name="Khizhniak T.V."/>
            <person name="Kolganova T.V."/>
            <person name="Kublanov I.V."/>
        </authorList>
    </citation>
    <scope>NUCLEOTIDE SEQUENCE</scope>
    <source>
        <strain evidence="1 3">HArc-curdl5-1</strain>
        <strain evidence="2">HArc-curdl7</strain>
    </source>
</reference>
<dbReference type="EMBL" id="JAOPKD010000001">
    <property type="protein sequence ID" value="MCU4725579.1"/>
    <property type="molecule type" value="Genomic_DNA"/>
</dbReference>
<evidence type="ECO:0000313" key="4">
    <source>
        <dbReference type="Proteomes" id="UP001209746"/>
    </source>
</evidence>
<gene>
    <name evidence="2" type="ORF">OB914_01130</name>
    <name evidence="1" type="ORF">OB916_01890</name>
</gene>
<proteinExistence type="predicted"/>
<dbReference type="RefSeq" id="WP_315907577.1">
    <property type="nucleotide sequence ID" value="NZ_JAOPKC010000001.1"/>
</dbReference>